<dbReference type="RefSeq" id="WP_077587621.1">
    <property type="nucleotide sequence ID" value="NZ_CP019640.1"/>
</dbReference>
<evidence type="ECO:0000259" key="5">
    <source>
        <dbReference type="SMART" id="SM00535"/>
    </source>
</evidence>
<dbReference type="Pfam" id="PF00636">
    <property type="entry name" value="Ribonuclease_3"/>
    <property type="match status" value="1"/>
</dbReference>
<dbReference type="PANTHER" id="PTHR34276">
    <property type="entry name" value="MINI-RIBONUCLEASE 3"/>
    <property type="match status" value="1"/>
</dbReference>
<dbReference type="InterPro" id="IPR008226">
    <property type="entry name" value="Mini3_fam"/>
</dbReference>
<dbReference type="SUPFAM" id="SSF69065">
    <property type="entry name" value="RNase III domain-like"/>
    <property type="match status" value="1"/>
</dbReference>
<dbReference type="InterPro" id="IPR000999">
    <property type="entry name" value="RNase_III_dom"/>
</dbReference>
<accession>A0A1Q2KVB8</accession>
<dbReference type="GO" id="GO:0004525">
    <property type="term" value="F:ribonuclease III activity"/>
    <property type="evidence" value="ECO:0007669"/>
    <property type="project" value="InterPro"/>
</dbReference>
<gene>
    <name evidence="4" type="primary">mrnC</name>
    <name evidence="6" type="ORF">B0X71_00480</name>
</gene>
<proteinExistence type="inferred from homology"/>
<dbReference type="HAMAP" id="MF_01468">
    <property type="entry name" value="RNase_Mini_III"/>
    <property type="match status" value="1"/>
</dbReference>
<keyword evidence="4" id="KW-0460">Magnesium</keyword>
<evidence type="ECO:0000313" key="7">
    <source>
        <dbReference type="Proteomes" id="UP000188184"/>
    </source>
</evidence>
<reference evidence="6 7" key="1">
    <citation type="submission" date="2017-02" db="EMBL/GenBank/DDBJ databases">
        <title>The complete genomic sequence of a novel cold adapted crude oil-degrading bacterium Planococcus qaidamina Y42.</title>
        <authorList>
            <person name="Yang R."/>
        </authorList>
    </citation>
    <scope>NUCLEOTIDE SEQUENCE [LARGE SCALE GENOMIC DNA]</scope>
    <source>
        <strain evidence="6 7">Y42</strain>
    </source>
</reference>
<dbReference type="InterPro" id="IPR036389">
    <property type="entry name" value="RNase_III_sf"/>
</dbReference>
<comment type="subcellular location">
    <subcellularLocation>
        <location evidence="4">Cytoplasm</location>
    </subcellularLocation>
</comment>
<dbReference type="PIRSF" id="PIRSF005520">
    <property type="entry name" value="UCP005520"/>
    <property type="match status" value="1"/>
</dbReference>
<keyword evidence="4" id="KW-0694">RNA-binding</keyword>
<dbReference type="KEGG" id="pmar:B0X71_00480"/>
<dbReference type="GO" id="GO:0006364">
    <property type="term" value="P:rRNA processing"/>
    <property type="evidence" value="ECO:0007669"/>
    <property type="project" value="UniProtKB-UniRule"/>
</dbReference>
<dbReference type="EC" id="3.1.26.-" evidence="4"/>
<feature type="domain" description="RNase III" evidence="5">
    <location>
        <begin position="2"/>
        <end position="133"/>
    </location>
</feature>
<comment type="cofactor">
    <cofactor evidence="4">
        <name>Mg(2+)</name>
        <dbReference type="ChEBI" id="CHEBI:18420"/>
    </cofactor>
</comment>
<organism evidence="6 7">
    <name type="scientific">Planococcus lenghuensis</name>
    <dbReference type="NCBI Taxonomy" id="2213202"/>
    <lineage>
        <taxon>Bacteria</taxon>
        <taxon>Bacillati</taxon>
        <taxon>Bacillota</taxon>
        <taxon>Bacilli</taxon>
        <taxon>Bacillales</taxon>
        <taxon>Caryophanaceae</taxon>
        <taxon>Planococcus</taxon>
    </lineage>
</organism>
<comment type="function">
    <text evidence="4">Involved in correct processing of both the 5' and 3' ends of 23S rRNA precursor. Processes 30S rRNA precursor transcript even in absence of ribonuclease 3 (Rnc); Rnc processes 30S rRNA into smaller rRNA precursors.</text>
</comment>
<feature type="active site" evidence="4">
    <location>
        <position position="22"/>
    </location>
</feature>
<protein>
    <recommendedName>
        <fullName evidence="4">Mini-ribonuclease 3</fullName>
        <shortName evidence="4">Mini-3</shortName>
        <shortName evidence="4">Mini-RNase 3</shortName>
        <ecNumber evidence="4">3.1.26.-</ecNumber>
    </recommendedName>
    <alternativeName>
        <fullName evidence="4">Mini-RNase III</fullName>
        <shortName evidence="4">Mini-III</shortName>
    </alternativeName>
</protein>
<dbReference type="SMART" id="SM00535">
    <property type="entry name" value="RIBOc"/>
    <property type="match status" value="1"/>
</dbReference>
<dbReference type="GO" id="GO:0019843">
    <property type="term" value="F:rRNA binding"/>
    <property type="evidence" value="ECO:0007669"/>
    <property type="project" value="UniProtKB-UniRule"/>
</dbReference>
<dbReference type="GO" id="GO:0005737">
    <property type="term" value="C:cytoplasm"/>
    <property type="evidence" value="ECO:0007669"/>
    <property type="project" value="UniProtKB-SubCell"/>
</dbReference>
<evidence type="ECO:0000256" key="3">
    <source>
        <dbReference type="ARBA" id="ARBA00022801"/>
    </source>
</evidence>
<keyword evidence="3 4" id="KW-0378">Hydrolase</keyword>
<dbReference type="Gene3D" id="1.10.1520.10">
    <property type="entry name" value="Ribonuclease III domain"/>
    <property type="match status" value="1"/>
</dbReference>
<keyword evidence="2 4" id="KW-0255">Endonuclease</keyword>
<keyword evidence="4" id="KW-0699">rRNA-binding</keyword>
<evidence type="ECO:0000313" key="6">
    <source>
        <dbReference type="EMBL" id="AQQ51747.1"/>
    </source>
</evidence>
<evidence type="ECO:0000256" key="4">
    <source>
        <dbReference type="HAMAP-Rule" id="MF_01468"/>
    </source>
</evidence>
<dbReference type="EMBL" id="CP019640">
    <property type="protein sequence ID" value="AQQ51747.1"/>
    <property type="molecule type" value="Genomic_DNA"/>
</dbReference>
<dbReference type="PANTHER" id="PTHR34276:SF1">
    <property type="entry name" value="MINI-RIBONUCLEASE 3"/>
    <property type="match status" value="1"/>
</dbReference>
<evidence type="ECO:0000256" key="2">
    <source>
        <dbReference type="ARBA" id="ARBA00022759"/>
    </source>
</evidence>
<comment type="subunit">
    <text evidence="4">Homodimer.</text>
</comment>
<keyword evidence="4" id="KW-0690">Ribosome biogenesis</keyword>
<dbReference type="OrthoDB" id="46571at2"/>
<keyword evidence="1 4" id="KW-0540">Nuclease</keyword>
<keyword evidence="4" id="KW-0963">Cytoplasm</keyword>
<sequence>MNELRKRDVDQLNALALAYMGDAVYEQAVREHLLRSGGIRPNALHREATAFVSAKSQAAVLKRLVDEGFLTEPELAVMRRGRNAKSGTVPKNTDVQTYNFSTAYEAVIGWLYLKEEHERLQVILTEAIRVAEERRGVK</sequence>
<name>A0A1Q2KVB8_9BACL</name>
<comment type="similarity">
    <text evidence="4">Belongs to the MrnC RNase family.</text>
</comment>
<keyword evidence="4" id="KW-0698">rRNA processing</keyword>
<dbReference type="Proteomes" id="UP000188184">
    <property type="component" value="Chromosome"/>
</dbReference>
<evidence type="ECO:0000256" key="1">
    <source>
        <dbReference type="ARBA" id="ARBA00022722"/>
    </source>
</evidence>
<keyword evidence="7" id="KW-1185">Reference proteome</keyword>
<dbReference type="AlphaFoldDB" id="A0A1Q2KVB8"/>